<dbReference type="Gene3D" id="2.160.10.10">
    <property type="entry name" value="Hexapeptide repeat proteins"/>
    <property type="match status" value="1"/>
</dbReference>
<organism evidence="7 8">
    <name type="scientific">Schleiferilactobacillus harbinensis DSM 16991</name>
    <dbReference type="NCBI Taxonomy" id="1122147"/>
    <lineage>
        <taxon>Bacteria</taxon>
        <taxon>Bacillati</taxon>
        <taxon>Bacillota</taxon>
        <taxon>Bacilli</taxon>
        <taxon>Lactobacillales</taxon>
        <taxon>Lactobacillaceae</taxon>
        <taxon>Schleiferilactobacillus</taxon>
    </lineage>
</organism>
<evidence type="ECO:0000313" key="7">
    <source>
        <dbReference type="EMBL" id="KRM29729.1"/>
    </source>
</evidence>
<protein>
    <recommendedName>
        <fullName evidence="5">Acetyltransferase</fullName>
        <ecNumber evidence="5">2.3.1.-</ecNumber>
    </recommendedName>
</protein>
<dbReference type="EMBL" id="AZFW01000011">
    <property type="protein sequence ID" value="KRM29729.1"/>
    <property type="molecule type" value="Genomic_DNA"/>
</dbReference>
<keyword evidence="4 5" id="KW-0012">Acyltransferase</keyword>
<dbReference type="CDD" id="cd03357">
    <property type="entry name" value="LbH_MAT_GAT"/>
    <property type="match status" value="1"/>
</dbReference>
<evidence type="ECO:0000313" key="8">
    <source>
        <dbReference type="Proteomes" id="UP000050949"/>
    </source>
</evidence>
<sequence length="213" mass="23935">MTQMSEQEKMHSGDLYLPNGDAIMQEQFKALDKLYDFNQTRPTEMARRAVLLHDMFAEIGDNCYIEPPLHANWAGYFAHFGHDVYANFNLTLVDDTRIDVGSHTMLGPNVTLATAGHPILPELREKAYQYNMPVKIGANCWLGAGVIVLPGVTIGDNSVIGADSVVTHDIPANVIAFGNPCQVHRPINQHDRDYYWRDKQIKWAEITPLSGRK</sequence>
<dbReference type="InterPro" id="IPR001451">
    <property type="entry name" value="Hexapep"/>
</dbReference>
<dbReference type="PANTHER" id="PTHR43017:SF1">
    <property type="entry name" value="ACETYLTRANSFERASE YJL218W-RELATED"/>
    <property type="match status" value="1"/>
</dbReference>
<accession>A0A0R1XIX6</accession>
<evidence type="ECO:0000256" key="5">
    <source>
        <dbReference type="RuleBase" id="RU367021"/>
    </source>
</evidence>
<dbReference type="PROSITE" id="PS00101">
    <property type="entry name" value="HEXAPEP_TRANSFERASES"/>
    <property type="match status" value="1"/>
</dbReference>
<keyword evidence="3" id="KW-0677">Repeat</keyword>
<comment type="caution">
    <text evidence="7">The sequence shown here is derived from an EMBL/GenBank/DDBJ whole genome shotgun (WGS) entry which is preliminary data.</text>
</comment>
<gene>
    <name evidence="7" type="ORF">FC91_GL000434</name>
</gene>
<dbReference type="InterPro" id="IPR039369">
    <property type="entry name" value="LacA-like"/>
</dbReference>
<keyword evidence="2 5" id="KW-0808">Transferase</keyword>
<dbReference type="AlphaFoldDB" id="A0A0R1XIX6"/>
<dbReference type="SMART" id="SM01266">
    <property type="entry name" value="Mac"/>
    <property type="match status" value="1"/>
</dbReference>
<dbReference type="GO" id="GO:0008870">
    <property type="term" value="F:galactoside O-acetyltransferase activity"/>
    <property type="evidence" value="ECO:0007669"/>
    <property type="project" value="TreeGrafter"/>
</dbReference>
<dbReference type="InterPro" id="IPR011004">
    <property type="entry name" value="Trimer_LpxA-like_sf"/>
</dbReference>
<dbReference type="PANTHER" id="PTHR43017">
    <property type="entry name" value="GALACTOSIDE O-ACETYLTRANSFERASE"/>
    <property type="match status" value="1"/>
</dbReference>
<evidence type="ECO:0000256" key="4">
    <source>
        <dbReference type="ARBA" id="ARBA00023315"/>
    </source>
</evidence>
<dbReference type="SUPFAM" id="SSF51161">
    <property type="entry name" value="Trimeric LpxA-like enzymes"/>
    <property type="match status" value="1"/>
</dbReference>
<dbReference type="InterPro" id="IPR018357">
    <property type="entry name" value="Hexapep_transf_CS"/>
</dbReference>
<name>A0A0R1XIX6_9LACO</name>
<dbReference type="InterPro" id="IPR024688">
    <property type="entry name" value="Mac_dom"/>
</dbReference>
<evidence type="ECO:0000259" key="6">
    <source>
        <dbReference type="SMART" id="SM01266"/>
    </source>
</evidence>
<dbReference type="PATRIC" id="fig|1122147.4.peg.452"/>
<evidence type="ECO:0000256" key="2">
    <source>
        <dbReference type="ARBA" id="ARBA00022679"/>
    </source>
</evidence>
<evidence type="ECO:0000256" key="3">
    <source>
        <dbReference type="ARBA" id="ARBA00022737"/>
    </source>
</evidence>
<proteinExistence type="inferred from homology"/>
<dbReference type="Pfam" id="PF12464">
    <property type="entry name" value="Mac"/>
    <property type="match status" value="1"/>
</dbReference>
<dbReference type="Pfam" id="PF00132">
    <property type="entry name" value="Hexapep"/>
    <property type="match status" value="1"/>
</dbReference>
<dbReference type="eggNOG" id="COG0110">
    <property type="taxonomic scope" value="Bacteria"/>
</dbReference>
<reference evidence="7 8" key="1">
    <citation type="journal article" date="2015" name="Genome Announc.">
        <title>Expanding the biotechnology potential of lactobacilli through comparative genomics of 213 strains and associated genera.</title>
        <authorList>
            <person name="Sun Z."/>
            <person name="Harris H.M."/>
            <person name="McCann A."/>
            <person name="Guo C."/>
            <person name="Argimon S."/>
            <person name="Zhang W."/>
            <person name="Yang X."/>
            <person name="Jeffery I.B."/>
            <person name="Cooney J.C."/>
            <person name="Kagawa T.F."/>
            <person name="Liu W."/>
            <person name="Song Y."/>
            <person name="Salvetti E."/>
            <person name="Wrobel A."/>
            <person name="Rasinkangas P."/>
            <person name="Parkhill J."/>
            <person name="Rea M.C."/>
            <person name="O'Sullivan O."/>
            <person name="Ritari J."/>
            <person name="Douillard F.P."/>
            <person name="Paul Ross R."/>
            <person name="Yang R."/>
            <person name="Briner A.E."/>
            <person name="Felis G.E."/>
            <person name="de Vos W.M."/>
            <person name="Barrangou R."/>
            <person name="Klaenhammer T.R."/>
            <person name="Caufield P.W."/>
            <person name="Cui Y."/>
            <person name="Zhang H."/>
            <person name="O'Toole P.W."/>
        </authorList>
    </citation>
    <scope>NUCLEOTIDE SEQUENCE [LARGE SCALE GENOMIC DNA]</scope>
    <source>
        <strain evidence="7 8">DSM 16991</strain>
    </source>
</reference>
<comment type="similarity">
    <text evidence="1 5">Belongs to the transferase hexapeptide repeat family.</text>
</comment>
<evidence type="ECO:0000256" key="1">
    <source>
        <dbReference type="ARBA" id="ARBA00007274"/>
    </source>
</evidence>
<dbReference type="EC" id="2.3.1.-" evidence="5"/>
<dbReference type="Proteomes" id="UP000050949">
    <property type="component" value="Unassembled WGS sequence"/>
</dbReference>
<feature type="domain" description="Maltose/galactoside acetyltransferase" evidence="6">
    <location>
        <begin position="7"/>
        <end position="61"/>
    </location>
</feature>